<keyword evidence="3" id="KW-1185">Reference proteome</keyword>
<dbReference type="Proteomes" id="UP000298663">
    <property type="component" value="Unassembled WGS sequence"/>
</dbReference>
<dbReference type="SUPFAM" id="SSF63748">
    <property type="entry name" value="Tudor/PWWP/MBT"/>
    <property type="match status" value="1"/>
</dbReference>
<evidence type="ECO:0000313" key="2">
    <source>
        <dbReference type="EMBL" id="TKR80026.1"/>
    </source>
</evidence>
<comment type="caution">
    <text evidence="2">The sequence shown here is derived from an EMBL/GenBank/DDBJ whole genome shotgun (WGS) entry which is preliminary data.</text>
</comment>
<sequence length="482" mass="56714">MDILSSFDCQVLNCQSPSSINVKLTTSINDALRYEHPHKLTKQLKVKKWNYVMAPLTEHIFARAQVREIAKDEWVFVEFIDDGRFDWVHKNALVYMENELFSHPWMNIRFAMFGLILKPEEKKFEDYLEMTEEEVAQELEKSPKELYELGPNRANAPKWNEEHVKILREILSEYSEFKIQLVRDLRHGDKRMKEKRRGNVWMELYGYNPEGKLEAIAPLFAHRAAHLRVEFSRDMFHAWQQHLYNTEYNIYPELDIDSIETWKRTISPMWGVLNPKDNTIMLEGYLLESKGFDSFVPSEENPSLQCEVFDMGKIRKDYADENGLVSFFFTPWPELTPFEFFVFPLKATTKKSTNTEAISKVMTDLDSYSEMLNRFYIEKHNQVFLDAVMVLTAVYEHRKPIYAIAESPVHKSNVPRFRRVLIYSFSLVSEHNRQDPASWMMKVVFLDHGGTGEVPLSSLLQIHSKHIDRDPFTVQLICPSTE</sequence>
<name>A0A4U5NAZ9_STECR</name>
<dbReference type="Pfam" id="PF00567">
    <property type="entry name" value="TUDOR"/>
    <property type="match status" value="1"/>
</dbReference>
<accession>A0A4U5NAZ9</accession>
<gene>
    <name evidence="2" type="ORF">L596_014162</name>
</gene>
<evidence type="ECO:0000313" key="3">
    <source>
        <dbReference type="Proteomes" id="UP000298663"/>
    </source>
</evidence>
<dbReference type="InterPro" id="IPR002999">
    <property type="entry name" value="Tudor"/>
</dbReference>
<feature type="domain" description="Tudor" evidence="1">
    <location>
        <begin position="7"/>
        <end position="113"/>
    </location>
</feature>
<reference evidence="2 3" key="1">
    <citation type="journal article" date="2015" name="Genome Biol.">
        <title>Comparative genomics of Steinernema reveals deeply conserved gene regulatory networks.</title>
        <authorList>
            <person name="Dillman A.R."/>
            <person name="Macchietto M."/>
            <person name="Porter C.F."/>
            <person name="Rogers A."/>
            <person name="Williams B."/>
            <person name="Antoshechkin I."/>
            <person name="Lee M.M."/>
            <person name="Goodwin Z."/>
            <person name="Lu X."/>
            <person name="Lewis E.E."/>
            <person name="Goodrich-Blair H."/>
            <person name="Stock S.P."/>
            <person name="Adams B.J."/>
            <person name="Sternberg P.W."/>
            <person name="Mortazavi A."/>
        </authorList>
    </citation>
    <scope>NUCLEOTIDE SEQUENCE [LARGE SCALE GENOMIC DNA]</scope>
    <source>
        <strain evidence="2 3">ALL</strain>
    </source>
</reference>
<reference evidence="2 3" key="2">
    <citation type="journal article" date="2019" name="G3 (Bethesda)">
        <title>Hybrid Assembly of the Genome of the Entomopathogenic Nematode Steinernema carpocapsae Identifies the X-Chromosome.</title>
        <authorList>
            <person name="Serra L."/>
            <person name="Macchietto M."/>
            <person name="Macias-Munoz A."/>
            <person name="McGill C.J."/>
            <person name="Rodriguez I.M."/>
            <person name="Rodriguez B."/>
            <person name="Murad R."/>
            <person name="Mortazavi A."/>
        </authorList>
    </citation>
    <scope>NUCLEOTIDE SEQUENCE [LARGE SCALE GENOMIC DNA]</scope>
    <source>
        <strain evidence="2 3">ALL</strain>
    </source>
</reference>
<dbReference type="EMBL" id="AZBU02000004">
    <property type="protein sequence ID" value="TKR80026.1"/>
    <property type="molecule type" value="Genomic_DNA"/>
</dbReference>
<dbReference type="Gene3D" id="2.30.30.140">
    <property type="match status" value="1"/>
</dbReference>
<dbReference type="AlphaFoldDB" id="A0A4U5NAZ9"/>
<protein>
    <recommendedName>
        <fullName evidence="1">Tudor domain-containing protein</fullName>
    </recommendedName>
</protein>
<dbReference type="STRING" id="34508.A0A4U5NAZ9"/>
<proteinExistence type="predicted"/>
<evidence type="ECO:0000259" key="1">
    <source>
        <dbReference type="Pfam" id="PF00567"/>
    </source>
</evidence>
<dbReference type="OrthoDB" id="5832178at2759"/>
<organism evidence="2 3">
    <name type="scientific">Steinernema carpocapsae</name>
    <name type="common">Entomopathogenic nematode</name>
    <dbReference type="NCBI Taxonomy" id="34508"/>
    <lineage>
        <taxon>Eukaryota</taxon>
        <taxon>Metazoa</taxon>
        <taxon>Ecdysozoa</taxon>
        <taxon>Nematoda</taxon>
        <taxon>Chromadorea</taxon>
        <taxon>Rhabditida</taxon>
        <taxon>Tylenchina</taxon>
        <taxon>Panagrolaimomorpha</taxon>
        <taxon>Strongyloidoidea</taxon>
        <taxon>Steinernematidae</taxon>
        <taxon>Steinernema</taxon>
    </lineage>
</organism>